<keyword evidence="1" id="KW-0175">Coiled coil</keyword>
<dbReference type="OrthoDB" id="9773431at2"/>
<dbReference type="EMBL" id="LHZX01000296">
    <property type="protein sequence ID" value="KXV69039.1"/>
    <property type="molecule type" value="Genomic_DNA"/>
</dbReference>
<dbReference type="AlphaFoldDB" id="A0A149UM16"/>
<reference evidence="4 5" key="1">
    <citation type="submission" date="2015-06" db="EMBL/GenBank/DDBJ databases">
        <title>Improved classification and identification of acetic acid bacteria using matrix-assisted laser desorption/ionization time-of-flight mass spectrometry; Gluconobacter nephelii and Gluconobacter uchimurae are later heterotypic synonyms of Gluconobacter japonicus and Gluconobacter oxydans, respectively.</title>
        <authorList>
            <person name="Li L."/>
            <person name="Cleenwerck I."/>
            <person name="De Vuyst L."/>
            <person name="Vandamme P."/>
        </authorList>
    </citation>
    <scope>NUCLEOTIDE SEQUENCE [LARGE SCALE GENOMIC DNA]</scope>
    <source>
        <strain evidence="4 5">LMG 1699</strain>
    </source>
</reference>
<evidence type="ECO:0000313" key="4">
    <source>
        <dbReference type="EMBL" id="KXV69039.1"/>
    </source>
</evidence>
<feature type="region of interest" description="Disordered" evidence="2">
    <location>
        <begin position="25"/>
        <end position="63"/>
    </location>
</feature>
<dbReference type="Proteomes" id="UP000075377">
    <property type="component" value="Unassembled WGS sequence"/>
</dbReference>
<dbReference type="InterPro" id="IPR038161">
    <property type="entry name" value="VirB9/CagX/TrbG_C_sf"/>
</dbReference>
<comment type="caution">
    <text evidence="4">The sequence shown here is derived from an EMBL/GenBank/DDBJ whole genome shotgun (WGS) entry which is preliminary data.</text>
</comment>
<dbReference type="PATRIC" id="fig|178901.14.peg.543"/>
<organism evidence="4 5">
    <name type="scientific">Acetobacter malorum</name>
    <dbReference type="NCBI Taxonomy" id="178901"/>
    <lineage>
        <taxon>Bacteria</taxon>
        <taxon>Pseudomonadati</taxon>
        <taxon>Pseudomonadota</taxon>
        <taxon>Alphaproteobacteria</taxon>
        <taxon>Acetobacterales</taxon>
        <taxon>Acetobacteraceae</taxon>
        <taxon>Acetobacter</taxon>
    </lineage>
</organism>
<feature type="coiled-coil region" evidence="1">
    <location>
        <begin position="182"/>
        <end position="228"/>
    </location>
</feature>
<gene>
    <name evidence="4" type="ORF">AD951_08340</name>
</gene>
<name>A0A149UM16_9PROT</name>
<evidence type="ECO:0000256" key="1">
    <source>
        <dbReference type="SAM" id="Coils"/>
    </source>
</evidence>
<feature type="chain" id="PRO_5007556444" description="Conjugal transfer protein" evidence="3">
    <location>
        <begin position="21"/>
        <end position="326"/>
    </location>
</feature>
<proteinExistence type="predicted"/>
<dbReference type="Gene3D" id="2.60.40.2500">
    <property type="match status" value="1"/>
</dbReference>
<accession>A0A149UM16</accession>
<evidence type="ECO:0000256" key="2">
    <source>
        <dbReference type="SAM" id="MobiDB-lite"/>
    </source>
</evidence>
<evidence type="ECO:0000256" key="3">
    <source>
        <dbReference type="SAM" id="SignalP"/>
    </source>
</evidence>
<evidence type="ECO:0000313" key="5">
    <source>
        <dbReference type="Proteomes" id="UP000075377"/>
    </source>
</evidence>
<evidence type="ECO:0008006" key="6">
    <source>
        <dbReference type="Google" id="ProtNLM"/>
    </source>
</evidence>
<feature type="compositionally biased region" description="Low complexity" evidence="2">
    <location>
        <begin position="33"/>
        <end position="60"/>
    </location>
</feature>
<sequence length="326" mass="34899">MKKSLIATTAIFFGIASANAQTPSVVRNPVEPPASAVRSPEASPAPAAATSGPMSPSAPAVPHDGPLLSTVKACTPLVSPQGVTRSFNASVNVAAHLIFPLPVASAHVSTTVWTEDHHGNSLWIRPTQASHIADTVGLTVTMTDGRQFDYTVKSVAEPTNCYLVVPFPFVSPNASSLTPEQLAQAQKAAQQAQARRNAQIRAAAQAEAKRKADEAAAYQAQFNAMKQQMMAQAEDRIKQFQMAIHTDYKWPNHDLVTAVYDDGETTYIRVAKTGFGTPVLTGTHDGKEVALEYDYDDLTGVYVVSGLYDKVLAILGTNRVLIKRKG</sequence>
<feature type="signal peptide" evidence="3">
    <location>
        <begin position="1"/>
        <end position="20"/>
    </location>
</feature>
<keyword evidence="3" id="KW-0732">Signal</keyword>
<protein>
    <recommendedName>
        <fullName evidence="6">Conjugal transfer protein</fullName>
    </recommendedName>
</protein>